<dbReference type="Pfam" id="PF00066">
    <property type="entry name" value="Notch"/>
    <property type="match status" value="2"/>
</dbReference>
<dbReference type="GO" id="GO:0046835">
    <property type="term" value="P:carbohydrate phosphorylation"/>
    <property type="evidence" value="ECO:0007669"/>
    <property type="project" value="TreeGrafter"/>
</dbReference>
<evidence type="ECO:0000256" key="3">
    <source>
        <dbReference type="ARBA" id="ARBA00022692"/>
    </source>
</evidence>
<gene>
    <name evidence="11" type="ORF">MNOR_LOCUS24156</name>
</gene>
<dbReference type="PROSITE" id="PS50258">
    <property type="entry name" value="LNR"/>
    <property type="match status" value="1"/>
</dbReference>
<dbReference type="SMART" id="SM00004">
    <property type="entry name" value="NL"/>
    <property type="match status" value="2"/>
</dbReference>
<feature type="non-terminal residue" evidence="11">
    <location>
        <position position="479"/>
    </location>
</feature>
<evidence type="ECO:0000313" key="11">
    <source>
        <dbReference type="EMBL" id="CAL4123915.1"/>
    </source>
</evidence>
<proteinExistence type="inferred from homology"/>
<evidence type="ECO:0000256" key="2">
    <source>
        <dbReference type="ARBA" id="ARBA00022679"/>
    </source>
</evidence>
<dbReference type="Gene3D" id="3.30.300.320">
    <property type="match status" value="1"/>
</dbReference>
<keyword evidence="8" id="KW-0325">Glycoprotein</keyword>
<dbReference type="EMBL" id="CAXKWB010021918">
    <property type="protein sequence ID" value="CAL4123915.1"/>
    <property type="molecule type" value="Genomic_DNA"/>
</dbReference>
<reference evidence="11 12" key="1">
    <citation type="submission" date="2024-05" db="EMBL/GenBank/DDBJ databases">
        <authorList>
            <person name="Wallberg A."/>
        </authorList>
    </citation>
    <scope>NUCLEOTIDE SEQUENCE [LARGE SCALE GENOMIC DNA]</scope>
</reference>
<keyword evidence="2" id="KW-0808">Transferase</keyword>
<organism evidence="11 12">
    <name type="scientific">Meganyctiphanes norvegica</name>
    <name type="common">Northern krill</name>
    <name type="synonym">Thysanopoda norvegica</name>
    <dbReference type="NCBI Taxonomy" id="48144"/>
    <lineage>
        <taxon>Eukaryota</taxon>
        <taxon>Metazoa</taxon>
        <taxon>Ecdysozoa</taxon>
        <taxon>Arthropoda</taxon>
        <taxon>Crustacea</taxon>
        <taxon>Multicrustacea</taxon>
        <taxon>Malacostraca</taxon>
        <taxon>Eumalacostraca</taxon>
        <taxon>Eucarida</taxon>
        <taxon>Euphausiacea</taxon>
        <taxon>Euphausiidae</taxon>
        <taxon>Meganyctiphanes</taxon>
    </lineage>
</organism>
<sequence length="479" mass="53442">MALSTNRARANDLTKELPAFAHLKTEFVHLYNQEDKMIIKELTDTSKEHSPFKTNSSHCVDISTGISDSPFQPETVKSILNVQTIQQVNITHNKIQHNYTIFPISQQTDLHSISQTIDSKERNSSAHITKAFWTSGSLWSLVNRILENDVGGGWGIKQPRAVILTGAKHITNFELLMALAQEDTEIKMCTLHGSPGLHVLECSKESPIKAILGKESAWVSPALLESGLRVRHAMLMLQRDNQDTLKETDINRFEDNEELRYSLRSLEKFAPWVRQVYLVTNGQIPYWLNLDHPRLTIVTHEEIFVNKSHLPTYSSPAIEAHLHRIPGLSKHFLYLNDDVMLGSEIWPEDFISTSSGYKVFLSWSLPECSSGCPGSWLGDGYCDTSCNTSACDWDGGDCDGGKSHGGLMDIGEDENIDGMLDFCASSCSDLWLSDKYCDQACNVAVCGFDGGDCGVEALRQLHQLTPPTEPNTTYHLPQG</sequence>
<comment type="caution">
    <text evidence="11">The sequence shown here is derived from an EMBL/GenBank/DDBJ whole genome shotgun (WGS) entry which is preliminary data.</text>
</comment>
<evidence type="ECO:0000259" key="10">
    <source>
        <dbReference type="PROSITE" id="PS50258"/>
    </source>
</evidence>
<dbReference type="InterPro" id="IPR047141">
    <property type="entry name" value="Stealth"/>
</dbReference>
<dbReference type="PANTHER" id="PTHR24045">
    <property type="match status" value="1"/>
</dbReference>
<accession>A0AAV2RE67</accession>
<comment type="subcellular location">
    <subcellularLocation>
        <location evidence="9">Endomembrane system</location>
        <topology evidence="9">Single-pass type I membrane protein</topology>
    </subcellularLocation>
</comment>
<keyword evidence="3" id="KW-0812">Transmembrane</keyword>
<evidence type="ECO:0000256" key="6">
    <source>
        <dbReference type="ARBA" id="ARBA00023136"/>
    </source>
</evidence>
<evidence type="ECO:0000256" key="8">
    <source>
        <dbReference type="ARBA" id="ARBA00023180"/>
    </source>
</evidence>
<dbReference type="Pfam" id="PF11380">
    <property type="entry name" value="Stealth_CR2"/>
    <property type="match status" value="1"/>
</dbReference>
<dbReference type="InterPro" id="IPR035993">
    <property type="entry name" value="Notch-like_dom_sf"/>
</dbReference>
<dbReference type="SUPFAM" id="SSF90193">
    <property type="entry name" value="Notch domain"/>
    <property type="match status" value="1"/>
</dbReference>
<evidence type="ECO:0000313" key="12">
    <source>
        <dbReference type="Proteomes" id="UP001497623"/>
    </source>
</evidence>
<dbReference type="GO" id="GO:0005794">
    <property type="term" value="C:Golgi apparatus"/>
    <property type="evidence" value="ECO:0007669"/>
    <property type="project" value="TreeGrafter"/>
</dbReference>
<keyword evidence="4" id="KW-0677">Repeat</keyword>
<dbReference type="Proteomes" id="UP001497623">
    <property type="component" value="Unassembled WGS sequence"/>
</dbReference>
<comment type="similarity">
    <text evidence="1">Belongs to the stealth family.</text>
</comment>
<evidence type="ECO:0000256" key="5">
    <source>
        <dbReference type="ARBA" id="ARBA00022989"/>
    </source>
</evidence>
<name>A0AAV2RE67_MEGNR</name>
<keyword evidence="5" id="KW-1133">Transmembrane helix</keyword>
<dbReference type="GO" id="GO:0003976">
    <property type="term" value="F:UDP-N-acetylglucosamine-lysosomal-enzyme N-acetylglucosaminephosphotransferase activity"/>
    <property type="evidence" value="ECO:0007669"/>
    <property type="project" value="TreeGrafter"/>
</dbReference>
<evidence type="ECO:0000256" key="7">
    <source>
        <dbReference type="ARBA" id="ARBA00023157"/>
    </source>
</evidence>
<keyword evidence="6" id="KW-0472">Membrane</keyword>
<dbReference type="InterPro" id="IPR000800">
    <property type="entry name" value="Notch_dom"/>
</dbReference>
<dbReference type="GO" id="GO:0016256">
    <property type="term" value="P:N-glycan processing to lysosome"/>
    <property type="evidence" value="ECO:0007669"/>
    <property type="project" value="TreeGrafter"/>
</dbReference>
<dbReference type="InterPro" id="IPR021520">
    <property type="entry name" value="Stealth_CR2"/>
</dbReference>
<evidence type="ECO:0000256" key="9">
    <source>
        <dbReference type="ARBA" id="ARBA00046288"/>
    </source>
</evidence>
<evidence type="ECO:0000256" key="4">
    <source>
        <dbReference type="ARBA" id="ARBA00022737"/>
    </source>
</evidence>
<keyword evidence="12" id="KW-1185">Reference proteome</keyword>
<dbReference type="PANTHER" id="PTHR24045:SF0">
    <property type="entry name" value="N-ACETYLGLUCOSAMINE-1-PHOSPHOTRANSFERASE SUBUNITS ALPHA_BETA"/>
    <property type="match status" value="1"/>
</dbReference>
<keyword evidence="7" id="KW-1015">Disulfide bond</keyword>
<dbReference type="AlphaFoldDB" id="A0AAV2RE67"/>
<protein>
    <recommendedName>
        <fullName evidence="10">LNR domain-containing protein</fullName>
    </recommendedName>
</protein>
<feature type="domain" description="LNR" evidence="10">
    <location>
        <begin position="368"/>
        <end position="404"/>
    </location>
</feature>
<evidence type="ECO:0000256" key="1">
    <source>
        <dbReference type="ARBA" id="ARBA00007583"/>
    </source>
</evidence>